<accession>A0A348HCH6</accession>
<dbReference type="HAMAP" id="MF_00302">
    <property type="entry name" value="ClpS"/>
    <property type="match status" value="1"/>
</dbReference>
<proteinExistence type="inferred from homology"/>
<dbReference type="PANTHER" id="PTHR33473:SF19">
    <property type="entry name" value="ATP-DEPENDENT CLP PROTEASE ADAPTER PROTEIN CLPS"/>
    <property type="match status" value="1"/>
</dbReference>
<dbReference type="NCBIfam" id="NF000672">
    <property type="entry name" value="PRK00033.1-5"/>
    <property type="match status" value="1"/>
</dbReference>
<evidence type="ECO:0000313" key="5">
    <source>
        <dbReference type="Proteomes" id="UP000267342"/>
    </source>
</evidence>
<feature type="region of interest" description="Disordered" evidence="2">
    <location>
        <begin position="22"/>
        <end position="43"/>
    </location>
</feature>
<dbReference type="InterPro" id="IPR003769">
    <property type="entry name" value="ClpS_core"/>
</dbReference>
<evidence type="ECO:0000256" key="2">
    <source>
        <dbReference type="SAM" id="MobiDB-lite"/>
    </source>
</evidence>
<comment type="function">
    <text evidence="1">Involved in the modulation of the specificity of the ClpAP-mediated ATP-dependent protein degradation.</text>
</comment>
<dbReference type="KEGG" id="zpl:ZBT109_0540"/>
<dbReference type="Proteomes" id="UP000267342">
    <property type="component" value="Chromosome"/>
</dbReference>
<dbReference type="Pfam" id="PF02617">
    <property type="entry name" value="ClpS"/>
    <property type="match status" value="1"/>
</dbReference>
<dbReference type="InterPro" id="IPR022935">
    <property type="entry name" value="ClpS"/>
</dbReference>
<comment type="subunit">
    <text evidence="1">Binds to the N-terminal domain of the chaperone ClpA.</text>
</comment>
<evidence type="ECO:0000313" key="4">
    <source>
        <dbReference type="EMBL" id="BBG29328.1"/>
    </source>
</evidence>
<dbReference type="SUPFAM" id="SSF54736">
    <property type="entry name" value="ClpS-like"/>
    <property type="match status" value="1"/>
</dbReference>
<dbReference type="InterPro" id="IPR014719">
    <property type="entry name" value="Ribosomal_bL12_C/ClpS-like"/>
</dbReference>
<organism evidence="4 5">
    <name type="scientific">Zymobacter palmae</name>
    <dbReference type="NCBI Taxonomy" id="33074"/>
    <lineage>
        <taxon>Bacteria</taxon>
        <taxon>Pseudomonadati</taxon>
        <taxon>Pseudomonadota</taxon>
        <taxon>Gammaproteobacteria</taxon>
        <taxon>Oceanospirillales</taxon>
        <taxon>Halomonadaceae</taxon>
        <taxon>Zymobacter group</taxon>
        <taxon>Zymobacter</taxon>
    </lineage>
</organism>
<dbReference type="STRING" id="1123510.GCA_000620025_01502"/>
<comment type="similarity">
    <text evidence="1">Belongs to the ClpS family.</text>
</comment>
<evidence type="ECO:0000259" key="3">
    <source>
        <dbReference type="Pfam" id="PF02617"/>
    </source>
</evidence>
<dbReference type="GO" id="GO:0030163">
    <property type="term" value="P:protein catabolic process"/>
    <property type="evidence" value="ECO:0007669"/>
    <property type="project" value="InterPro"/>
</dbReference>
<reference evidence="4 5" key="1">
    <citation type="submission" date="2018-09" db="EMBL/GenBank/DDBJ databases">
        <title>Zymobacter palmae IAM14233 (=T109) whole genome analysis.</title>
        <authorList>
            <person name="Yanase H."/>
        </authorList>
    </citation>
    <scope>NUCLEOTIDE SEQUENCE [LARGE SCALE GENOMIC DNA]</scope>
    <source>
        <strain evidence="4 5">IAM14233</strain>
    </source>
</reference>
<sequence>MWPRMHNKTATAASTAPLIMNMSDDSDSAADADGLDHLTEEEERTELAEPRWYDVVLFNDDFTPMDFVVDILERFFGMGGEQAVQIMMTVHTQGKAVCGRYPYDIAATRAWMVNEHAREHEHPLLCDIERAD</sequence>
<dbReference type="AlphaFoldDB" id="A0A348HCH6"/>
<gene>
    <name evidence="1" type="primary">clpS</name>
    <name evidence="4" type="ORF">ZBT109_0540</name>
</gene>
<name>A0A348HCH6_9GAMM</name>
<feature type="domain" description="Adaptor protein ClpS core" evidence="3">
    <location>
        <begin position="49"/>
        <end position="126"/>
    </location>
</feature>
<dbReference type="FunFam" id="3.30.1390.10:FF:000002">
    <property type="entry name" value="ATP-dependent Clp protease adapter protein ClpS"/>
    <property type="match status" value="1"/>
</dbReference>
<dbReference type="PANTHER" id="PTHR33473">
    <property type="entry name" value="ATP-DEPENDENT CLP PROTEASE ADAPTER PROTEIN CLPS1, CHLOROPLASTIC"/>
    <property type="match status" value="1"/>
</dbReference>
<dbReference type="GO" id="GO:0006508">
    <property type="term" value="P:proteolysis"/>
    <property type="evidence" value="ECO:0007669"/>
    <property type="project" value="UniProtKB-UniRule"/>
</dbReference>
<dbReference type="Gene3D" id="3.30.1390.10">
    <property type="match status" value="1"/>
</dbReference>
<evidence type="ECO:0000256" key="1">
    <source>
        <dbReference type="HAMAP-Rule" id="MF_00302"/>
    </source>
</evidence>
<protein>
    <recommendedName>
        <fullName evidence="1">ATP-dependent Clp protease adapter protein ClpS</fullName>
    </recommendedName>
</protein>
<dbReference type="EMBL" id="AP018933">
    <property type="protein sequence ID" value="BBG29328.1"/>
    <property type="molecule type" value="Genomic_DNA"/>
</dbReference>
<keyword evidence="5" id="KW-1185">Reference proteome</keyword>